<reference evidence="1 2" key="1">
    <citation type="submission" date="2018-08" db="EMBL/GenBank/DDBJ databases">
        <title>Genomic investigation of the strawberry pathogen Phytophthora fragariae indicates pathogenicity is determined by transcriptional variation in three key races.</title>
        <authorList>
            <person name="Adams T.M."/>
            <person name="Armitage A.D."/>
            <person name="Sobczyk M.K."/>
            <person name="Bates H.J."/>
            <person name="Dunwell J.M."/>
            <person name="Nellist C.F."/>
            <person name="Harrison R.J."/>
        </authorList>
    </citation>
    <scope>NUCLEOTIDE SEQUENCE [LARGE SCALE GENOMIC DNA]</scope>
    <source>
        <strain evidence="1 2">NOV-27</strain>
    </source>
</reference>
<evidence type="ECO:0000313" key="2">
    <source>
        <dbReference type="Proteomes" id="UP000433483"/>
    </source>
</evidence>
<keyword evidence="2" id="KW-1185">Reference proteome</keyword>
<evidence type="ECO:0000313" key="1">
    <source>
        <dbReference type="EMBL" id="KAE9191432.1"/>
    </source>
</evidence>
<gene>
    <name evidence="1" type="ORF">PF005_g18852</name>
</gene>
<dbReference type="Proteomes" id="UP000433483">
    <property type="component" value="Unassembled WGS sequence"/>
</dbReference>
<dbReference type="AlphaFoldDB" id="A0A6A3X3C3"/>
<comment type="caution">
    <text evidence="1">The sequence shown here is derived from an EMBL/GenBank/DDBJ whole genome shotgun (WGS) entry which is preliminary data.</text>
</comment>
<protein>
    <submittedName>
        <fullName evidence="1">Uncharacterized protein</fullName>
    </submittedName>
</protein>
<accession>A0A6A3X3C3</accession>
<dbReference type="EMBL" id="QXGB01001400">
    <property type="protein sequence ID" value="KAE9191432.1"/>
    <property type="molecule type" value="Genomic_DNA"/>
</dbReference>
<organism evidence="1 2">
    <name type="scientific">Phytophthora fragariae</name>
    <dbReference type="NCBI Taxonomy" id="53985"/>
    <lineage>
        <taxon>Eukaryota</taxon>
        <taxon>Sar</taxon>
        <taxon>Stramenopiles</taxon>
        <taxon>Oomycota</taxon>
        <taxon>Peronosporomycetes</taxon>
        <taxon>Peronosporales</taxon>
        <taxon>Peronosporaceae</taxon>
        <taxon>Phytophthora</taxon>
    </lineage>
</organism>
<proteinExistence type="predicted"/>
<name>A0A6A3X3C3_9STRA</name>
<dbReference type="OrthoDB" id="139150at2759"/>
<sequence>MQARAPRQTPTLCRVILCCRGACELEHRGSFDPDTLVRNDNYGFSLKQVLQKDAPVCLEF</sequence>